<dbReference type="Proteomes" id="UP000801492">
    <property type="component" value="Unassembled WGS sequence"/>
</dbReference>
<dbReference type="OrthoDB" id="6744247at2759"/>
<evidence type="ECO:0000313" key="2">
    <source>
        <dbReference type="Proteomes" id="UP000801492"/>
    </source>
</evidence>
<organism evidence="1 2">
    <name type="scientific">Ignelater luminosus</name>
    <name type="common">Cucubano</name>
    <name type="synonym">Pyrophorus luminosus</name>
    <dbReference type="NCBI Taxonomy" id="2038154"/>
    <lineage>
        <taxon>Eukaryota</taxon>
        <taxon>Metazoa</taxon>
        <taxon>Ecdysozoa</taxon>
        <taxon>Arthropoda</taxon>
        <taxon>Hexapoda</taxon>
        <taxon>Insecta</taxon>
        <taxon>Pterygota</taxon>
        <taxon>Neoptera</taxon>
        <taxon>Endopterygota</taxon>
        <taxon>Coleoptera</taxon>
        <taxon>Polyphaga</taxon>
        <taxon>Elateriformia</taxon>
        <taxon>Elateroidea</taxon>
        <taxon>Elateridae</taxon>
        <taxon>Agrypninae</taxon>
        <taxon>Pyrophorini</taxon>
        <taxon>Ignelater</taxon>
    </lineage>
</organism>
<name>A0A8K0G016_IGNLU</name>
<keyword evidence="2" id="KW-1185">Reference proteome</keyword>
<sequence length="345" mass="39048">MYRNGSRWEKVVKLGLSLKDRAKLIAKYPPSNLVGARLAAIGNATSLMLKVKGGGNRVLIELLSDSGRLLAGLHGELACLNLNKNIKETLISSPIGEWLFGGDLGEPVKTGKILEKLGQELKASLARSKKIRKPLTAKSLNSKSLFRTRFLKVYANHGSLELHDHSTQQRQNADRISLVPPKEETCHKKWRDLTNTVIRPGGRLRYFSHAWRNFTSNRVLLGWLNLLLERLGRGVLLKRIDWSSKKLEILQASVSKLLEMVAITEIFIHNSLNLTISLLDTKRMSLIRLIKRFLVSNEDFIRDFVRLIDTLISVCPVVRYGWLSTKLFKRHKAIALKKSLSADFN</sequence>
<gene>
    <name evidence="1" type="ORF">ILUMI_25332</name>
</gene>
<comment type="caution">
    <text evidence="1">The sequence shown here is derived from an EMBL/GenBank/DDBJ whole genome shotgun (WGS) entry which is preliminary data.</text>
</comment>
<protein>
    <submittedName>
        <fullName evidence="1">Uncharacterized protein</fullName>
    </submittedName>
</protein>
<evidence type="ECO:0000313" key="1">
    <source>
        <dbReference type="EMBL" id="KAF2880843.1"/>
    </source>
</evidence>
<reference evidence="1" key="1">
    <citation type="submission" date="2019-08" db="EMBL/GenBank/DDBJ databases">
        <title>The genome of the North American firefly Photinus pyralis.</title>
        <authorList>
            <consortium name="Photinus pyralis genome working group"/>
            <person name="Fallon T.R."/>
            <person name="Sander Lower S.E."/>
            <person name="Weng J.-K."/>
        </authorList>
    </citation>
    <scope>NUCLEOTIDE SEQUENCE</scope>
    <source>
        <strain evidence="1">TRF0915ILg1</strain>
        <tissue evidence="1">Whole body</tissue>
    </source>
</reference>
<accession>A0A8K0G016</accession>
<dbReference type="EMBL" id="VTPC01090900">
    <property type="protein sequence ID" value="KAF2880843.1"/>
    <property type="molecule type" value="Genomic_DNA"/>
</dbReference>
<proteinExistence type="predicted"/>
<dbReference type="AlphaFoldDB" id="A0A8K0G016"/>